<dbReference type="PROSITE" id="PS50931">
    <property type="entry name" value="HTH_LYSR"/>
    <property type="match status" value="1"/>
</dbReference>
<protein>
    <submittedName>
        <fullName evidence="6">LysR family transcriptional regulator</fullName>
    </submittedName>
</protein>
<feature type="domain" description="HTH lysR-type" evidence="5">
    <location>
        <begin position="7"/>
        <end position="63"/>
    </location>
</feature>
<evidence type="ECO:0000256" key="1">
    <source>
        <dbReference type="ARBA" id="ARBA00009437"/>
    </source>
</evidence>
<dbReference type="GO" id="GO:0003700">
    <property type="term" value="F:DNA-binding transcription factor activity"/>
    <property type="evidence" value="ECO:0007669"/>
    <property type="project" value="InterPro"/>
</dbReference>
<dbReference type="GO" id="GO:0003677">
    <property type="term" value="F:DNA binding"/>
    <property type="evidence" value="ECO:0007669"/>
    <property type="project" value="UniProtKB-KW"/>
</dbReference>
<dbReference type="InterPro" id="IPR000847">
    <property type="entry name" value="LysR_HTH_N"/>
</dbReference>
<dbReference type="InterPro" id="IPR005119">
    <property type="entry name" value="LysR_subst-bd"/>
</dbReference>
<evidence type="ECO:0000256" key="2">
    <source>
        <dbReference type="ARBA" id="ARBA00023015"/>
    </source>
</evidence>
<comment type="similarity">
    <text evidence="1">Belongs to the LysR transcriptional regulatory family.</text>
</comment>
<dbReference type="PRINTS" id="PR00039">
    <property type="entry name" value="HTHLYSR"/>
</dbReference>
<reference evidence="6 7" key="1">
    <citation type="submission" date="2019-12" db="EMBL/GenBank/DDBJ databases">
        <title>Litoreibacter badius sp. nov., a novel bacteriochlorophyll a-containing bacterium in the genus Litoreibacter.</title>
        <authorList>
            <person name="Kanamuro M."/>
            <person name="Takabe Y."/>
            <person name="Mori K."/>
            <person name="Takaichi S."/>
            <person name="Hanada S."/>
        </authorList>
    </citation>
    <scope>NUCLEOTIDE SEQUENCE [LARGE SCALE GENOMIC DNA]</scope>
    <source>
        <strain evidence="6 7">K6</strain>
    </source>
</reference>
<comment type="caution">
    <text evidence="6">The sequence shown here is derived from an EMBL/GenBank/DDBJ whole genome shotgun (WGS) entry which is preliminary data.</text>
</comment>
<dbReference type="PANTHER" id="PTHR30118">
    <property type="entry name" value="HTH-TYPE TRANSCRIPTIONAL REGULATOR LEUO-RELATED"/>
    <property type="match status" value="1"/>
</dbReference>
<dbReference type="PANTHER" id="PTHR30118:SF15">
    <property type="entry name" value="TRANSCRIPTIONAL REGULATORY PROTEIN"/>
    <property type="match status" value="1"/>
</dbReference>
<evidence type="ECO:0000313" key="7">
    <source>
        <dbReference type="Proteomes" id="UP000436822"/>
    </source>
</evidence>
<dbReference type="Gene3D" id="1.10.10.10">
    <property type="entry name" value="Winged helix-like DNA-binding domain superfamily/Winged helix DNA-binding domain"/>
    <property type="match status" value="1"/>
</dbReference>
<dbReference type="InterPro" id="IPR037402">
    <property type="entry name" value="YidZ_PBP2"/>
</dbReference>
<dbReference type="Pfam" id="PF00126">
    <property type="entry name" value="HTH_1"/>
    <property type="match status" value="1"/>
</dbReference>
<organism evidence="6 7">
    <name type="scientific">Litoreibacter roseus</name>
    <dbReference type="NCBI Taxonomy" id="2601869"/>
    <lineage>
        <taxon>Bacteria</taxon>
        <taxon>Pseudomonadati</taxon>
        <taxon>Pseudomonadota</taxon>
        <taxon>Alphaproteobacteria</taxon>
        <taxon>Rhodobacterales</taxon>
        <taxon>Roseobacteraceae</taxon>
        <taxon>Litoreibacter</taxon>
    </lineage>
</organism>
<sequence length="298" mass="32670">MNISRSDLPLLVSLDTLLATRNVSRAAEKLGISQPALSTQLARLRDLFDDPLLVQSGRRMVPTPRAEALQNPLHQLLSDLGALIRDGIGFDAATSDRDFRIAAPDFLHAAITTKIMDRVATTAPNVRIAMIPGADVWTGMENDRIDLLITSVGTTPPEAIAQKLFDERFVAVQRKDHPRGTGPLDLDTFCSLTHVLIALNEAAFRGPVDEQLAKMGRSRQVVVSAAGFLMAPEVIARSNHIAVIPETVAMLFDHLLDRTAPPFDQPGFAVMMSHHPRRKGDMGLDWLKQQVKDALKPD</sequence>
<dbReference type="Proteomes" id="UP000436822">
    <property type="component" value="Unassembled WGS sequence"/>
</dbReference>
<keyword evidence="2" id="KW-0805">Transcription regulation</keyword>
<evidence type="ECO:0000259" key="5">
    <source>
        <dbReference type="PROSITE" id="PS50931"/>
    </source>
</evidence>
<evidence type="ECO:0000256" key="3">
    <source>
        <dbReference type="ARBA" id="ARBA00023125"/>
    </source>
</evidence>
<keyword evidence="7" id="KW-1185">Reference proteome</keyword>
<dbReference type="InterPro" id="IPR036388">
    <property type="entry name" value="WH-like_DNA-bd_sf"/>
</dbReference>
<keyword evidence="4" id="KW-0804">Transcription</keyword>
<accession>A0A6N6JE91</accession>
<name>A0A6N6JE91_9RHOB</name>
<gene>
    <name evidence="6" type="ORF">KIN_16000</name>
</gene>
<evidence type="ECO:0000256" key="4">
    <source>
        <dbReference type="ARBA" id="ARBA00023163"/>
    </source>
</evidence>
<dbReference type="InterPro" id="IPR036390">
    <property type="entry name" value="WH_DNA-bd_sf"/>
</dbReference>
<dbReference type="SUPFAM" id="SSF46785">
    <property type="entry name" value="Winged helix' DNA-binding domain"/>
    <property type="match status" value="1"/>
</dbReference>
<evidence type="ECO:0000313" key="6">
    <source>
        <dbReference type="EMBL" id="GFE64526.1"/>
    </source>
</evidence>
<dbReference type="EMBL" id="BLJE01000002">
    <property type="protein sequence ID" value="GFE64526.1"/>
    <property type="molecule type" value="Genomic_DNA"/>
</dbReference>
<proteinExistence type="inferred from homology"/>
<dbReference type="OrthoDB" id="9774011at2"/>
<keyword evidence="3" id="KW-0238">DNA-binding</keyword>
<dbReference type="SUPFAM" id="SSF53850">
    <property type="entry name" value="Periplasmic binding protein-like II"/>
    <property type="match status" value="1"/>
</dbReference>
<dbReference type="Pfam" id="PF03466">
    <property type="entry name" value="LysR_substrate"/>
    <property type="match status" value="1"/>
</dbReference>
<dbReference type="CDD" id="cd08417">
    <property type="entry name" value="PBP2_Nitroaromatics_like"/>
    <property type="match status" value="1"/>
</dbReference>
<dbReference type="AlphaFoldDB" id="A0A6N6JE91"/>
<dbReference type="InterPro" id="IPR050389">
    <property type="entry name" value="LysR-type_TF"/>
</dbReference>
<dbReference type="Gene3D" id="3.40.190.10">
    <property type="entry name" value="Periplasmic binding protein-like II"/>
    <property type="match status" value="2"/>
</dbReference>
<dbReference type="RefSeq" id="WP_159805773.1">
    <property type="nucleotide sequence ID" value="NZ_BLJE01000002.1"/>
</dbReference>